<dbReference type="Proteomes" id="UP000243579">
    <property type="component" value="Unassembled WGS sequence"/>
</dbReference>
<dbReference type="Gene3D" id="1.25.40.20">
    <property type="entry name" value="Ankyrin repeat-containing domain"/>
    <property type="match status" value="1"/>
</dbReference>
<proteinExistence type="predicted"/>
<keyword evidence="2" id="KW-1185">Reference proteome</keyword>
<dbReference type="InterPro" id="IPR052050">
    <property type="entry name" value="SecEffector_AnkRepeat"/>
</dbReference>
<dbReference type="SUPFAM" id="SSF48403">
    <property type="entry name" value="Ankyrin repeat"/>
    <property type="match status" value="1"/>
</dbReference>
<dbReference type="EMBL" id="JNBR01000252">
    <property type="protein sequence ID" value="OQR95618.1"/>
    <property type="molecule type" value="Genomic_DNA"/>
</dbReference>
<sequence>MRQPLSRLPLANAVLSNNMAVLQYLGERGCSGAFTAAEEAAAAGHLDMLQYIFETLEHPKRPLDIDRVARNGHLHVLQYLAASHHNTVAHGAMKESAAKGHLAIVEFLAATGMCSNSEGALDAAATQGHLAVLHDASHGRRRHQWTRGRRRLPAR</sequence>
<accession>A0A1V9ZC98</accession>
<name>A0A1V9ZC98_ACHHY</name>
<organism evidence="1 2">
    <name type="scientific">Achlya hypogyna</name>
    <name type="common">Oomycete</name>
    <name type="synonym">Protoachlya hypogyna</name>
    <dbReference type="NCBI Taxonomy" id="1202772"/>
    <lineage>
        <taxon>Eukaryota</taxon>
        <taxon>Sar</taxon>
        <taxon>Stramenopiles</taxon>
        <taxon>Oomycota</taxon>
        <taxon>Saprolegniomycetes</taxon>
        <taxon>Saprolegniales</taxon>
        <taxon>Achlyaceae</taxon>
        <taxon>Achlya</taxon>
    </lineage>
</organism>
<dbReference type="PANTHER" id="PTHR46586">
    <property type="entry name" value="ANKYRIN REPEAT-CONTAINING PROTEIN"/>
    <property type="match status" value="1"/>
</dbReference>
<evidence type="ECO:0000313" key="1">
    <source>
        <dbReference type="EMBL" id="OQR95618.1"/>
    </source>
</evidence>
<dbReference type="PANTHER" id="PTHR46586:SF3">
    <property type="entry name" value="ANKYRIN REPEAT-CONTAINING PROTEIN"/>
    <property type="match status" value="1"/>
</dbReference>
<dbReference type="InterPro" id="IPR036770">
    <property type="entry name" value="Ankyrin_rpt-contain_sf"/>
</dbReference>
<protein>
    <submittedName>
        <fullName evidence="1">Uncharacterized protein</fullName>
    </submittedName>
</protein>
<dbReference type="AlphaFoldDB" id="A0A1V9ZC98"/>
<gene>
    <name evidence="1" type="ORF">ACHHYP_20003</name>
</gene>
<dbReference type="InterPro" id="IPR002110">
    <property type="entry name" value="Ankyrin_rpt"/>
</dbReference>
<dbReference type="STRING" id="1202772.A0A1V9ZC98"/>
<reference evidence="1 2" key="1">
    <citation type="journal article" date="2014" name="Genome Biol. Evol.">
        <title>The secreted proteins of Achlya hypogyna and Thraustotheca clavata identify the ancestral oomycete secretome and reveal gene acquisitions by horizontal gene transfer.</title>
        <authorList>
            <person name="Misner I."/>
            <person name="Blouin N."/>
            <person name="Leonard G."/>
            <person name="Richards T.A."/>
            <person name="Lane C.E."/>
        </authorList>
    </citation>
    <scope>NUCLEOTIDE SEQUENCE [LARGE SCALE GENOMIC DNA]</scope>
    <source>
        <strain evidence="1 2">ATCC 48635</strain>
    </source>
</reference>
<dbReference type="Pfam" id="PF13637">
    <property type="entry name" value="Ank_4"/>
    <property type="match status" value="1"/>
</dbReference>
<evidence type="ECO:0000313" key="2">
    <source>
        <dbReference type="Proteomes" id="UP000243579"/>
    </source>
</evidence>
<comment type="caution">
    <text evidence="1">The sequence shown here is derived from an EMBL/GenBank/DDBJ whole genome shotgun (WGS) entry which is preliminary data.</text>
</comment>